<dbReference type="Gene3D" id="1.20.120.470">
    <property type="entry name" value="Acyl-CoA dehydrogenase, C-terminal domain"/>
    <property type="match status" value="1"/>
</dbReference>
<evidence type="ECO:0000256" key="2">
    <source>
        <dbReference type="ARBA" id="ARBA00009347"/>
    </source>
</evidence>
<dbReference type="InterPro" id="IPR046373">
    <property type="entry name" value="Acyl-CoA_Oxase/DH_mid-dom_sf"/>
</dbReference>
<dbReference type="InterPro" id="IPR052166">
    <property type="entry name" value="Diverse_Acyl-CoA_DH"/>
</dbReference>
<dbReference type="Pfam" id="PF00441">
    <property type="entry name" value="Acyl-CoA_dh_1"/>
    <property type="match status" value="1"/>
</dbReference>
<dbReference type="PROSITE" id="PS00073">
    <property type="entry name" value="ACYL_COA_DH_2"/>
    <property type="match status" value="1"/>
</dbReference>
<feature type="domain" description="Acyl-CoA oxidase/dehydrogenase middle" evidence="7">
    <location>
        <begin position="174"/>
        <end position="269"/>
    </location>
</feature>
<proteinExistence type="inferred from homology"/>
<feature type="domain" description="Acyl-CoA dehydrogenase C-terminal" evidence="9">
    <location>
        <begin position="460"/>
        <end position="533"/>
    </location>
</feature>
<dbReference type="GO" id="GO:0003995">
    <property type="term" value="F:acyl-CoA dehydrogenase activity"/>
    <property type="evidence" value="ECO:0007669"/>
    <property type="project" value="InterPro"/>
</dbReference>
<dbReference type="Pfam" id="PF02770">
    <property type="entry name" value="Acyl-CoA_dh_M"/>
    <property type="match status" value="1"/>
</dbReference>
<dbReference type="Pfam" id="PF02771">
    <property type="entry name" value="Acyl-CoA_dh_N"/>
    <property type="match status" value="1"/>
</dbReference>
<dbReference type="GeneID" id="78293672"/>
<dbReference type="PANTHER" id="PTHR42803:SF1">
    <property type="entry name" value="BROAD-SPECIFICITY LINEAR ACYL-COA DEHYDROGENASE FADE5"/>
    <property type="match status" value="1"/>
</dbReference>
<keyword evidence="5" id="KW-0560">Oxidoreductase</keyword>
<dbReference type="AlphaFoldDB" id="A0A2U1BBA2"/>
<comment type="cofactor">
    <cofactor evidence="1 5">
        <name>FAD</name>
        <dbReference type="ChEBI" id="CHEBI:57692"/>
    </cofactor>
</comment>
<evidence type="ECO:0000256" key="3">
    <source>
        <dbReference type="ARBA" id="ARBA00022630"/>
    </source>
</evidence>
<dbReference type="InterPro" id="IPR036250">
    <property type="entry name" value="AcylCo_DH-like_C"/>
</dbReference>
<reference evidence="10 13" key="2">
    <citation type="submission" date="2020-04" db="EMBL/GenBank/DDBJ databases">
        <authorList>
            <person name="Hitch T.C.A."/>
            <person name="Wylensek D."/>
            <person name="Clavel T."/>
        </authorList>
    </citation>
    <scope>NUCLEOTIDE SEQUENCE [LARGE SCALE GENOMIC DNA]</scope>
    <source>
        <strain evidence="10 13">COR2-253-APC-1A</strain>
    </source>
</reference>
<sequence length="572" mass="64203">MANFFKDNADLMFTLNNLELAEVAKLKEEGYKFAQEFDNAPADFADALDNYNRVLEVVGEICGDRIEPRSRTVDAEGPHFADGVVTYHPLTVQNLNDLKQAGVMGVMLDHKFGGLNFPVSVYTMMTEMVSRADGSLQNIFGLQDIAETINFFGSDEQKEKYLPGFASGEYDGSMDLTEPDFGSDLQSVRLRAWQDEKTGQWYLNGMKRFITNGCAKVHLVLARSEEGTSDGRGLSMFICEACPQLVVRRIENKLGIHGVATTELQYNDVPAVLCGKRRFGLIKYVMSLMNGARVAISGQAIGIAEAAYREARKYAAERMQFKKSIDQFPAIYDMLAGMKVKLTAARALLYETTRVVDLRNGYTHLVEHGENVSADDRAKQKYYNKVAAVLTPMCKALATEMANQVAYDAIQIHGGTGFMKDFNAERFYRDARITNIYEGTTQLQVVAAIGGVIQRDNDVRIQELASLDYTGKLARLRDTVMKLHARQLEAVKFVAEKKDPAYHDLMARSLVEMETYIFVGLLLLRDAMKCEDRAAIAERFILDAVPEFEKRFMRVTSGDVTLIDNKRDIIDY</sequence>
<comment type="similarity">
    <text evidence="2 5">Belongs to the acyl-CoA dehydrogenase family.</text>
</comment>
<dbReference type="SUPFAM" id="SSF158494">
    <property type="entry name" value="PG0775 C-terminal domain-like"/>
    <property type="match status" value="1"/>
</dbReference>
<dbReference type="FunFam" id="1.20.140.10:FF:000004">
    <property type="entry name" value="Acyl-CoA dehydrogenase FadE25"/>
    <property type="match status" value="1"/>
</dbReference>
<evidence type="ECO:0000256" key="4">
    <source>
        <dbReference type="ARBA" id="ARBA00022827"/>
    </source>
</evidence>
<dbReference type="EMBL" id="JABAEW010000027">
    <property type="protein sequence ID" value="NMD87601.1"/>
    <property type="molecule type" value="Genomic_DNA"/>
</dbReference>
<dbReference type="InterPro" id="IPR009100">
    <property type="entry name" value="AcylCoA_DH/oxidase_NM_dom_sf"/>
</dbReference>
<reference evidence="11 12" key="1">
    <citation type="submission" date="2018-04" db="EMBL/GenBank/DDBJ databases">
        <title>Genomic Encyclopedia of Type Strains, Phase IV (KMG-IV): sequencing the most valuable type-strain genomes for metagenomic binning, comparative biology and taxonomic classification.</title>
        <authorList>
            <person name="Goeker M."/>
        </authorList>
    </citation>
    <scope>NUCLEOTIDE SEQUENCE [LARGE SCALE GENOMIC DNA]</scope>
    <source>
        <strain evidence="11 12">DSM 14823</strain>
    </source>
</reference>
<dbReference type="SUPFAM" id="SSF47203">
    <property type="entry name" value="Acyl-CoA dehydrogenase C-terminal domain-like"/>
    <property type="match status" value="1"/>
</dbReference>
<evidence type="ECO:0000313" key="13">
    <source>
        <dbReference type="Proteomes" id="UP000576225"/>
    </source>
</evidence>
<feature type="domain" description="Acyl-CoA dehydrogenase/oxidase C-terminal" evidence="6">
    <location>
        <begin position="283"/>
        <end position="444"/>
    </location>
</feature>
<dbReference type="OrthoDB" id="9802867at2"/>
<dbReference type="Proteomes" id="UP000576225">
    <property type="component" value="Unassembled WGS sequence"/>
</dbReference>
<keyword evidence="3 5" id="KW-0285">Flavoprotein</keyword>
<evidence type="ECO:0000256" key="1">
    <source>
        <dbReference type="ARBA" id="ARBA00001974"/>
    </source>
</evidence>
<keyword evidence="12" id="KW-1185">Reference proteome</keyword>
<organism evidence="11 12">
    <name type="scientific">Victivallis vadensis</name>
    <dbReference type="NCBI Taxonomy" id="172901"/>
    <lineage>
        <taxon>Bacteria</taxon>
        <taxon>Pseudomonadati</taxon>
        <taxon>Lentisphaerota</taxon>
        <taxon>Lentisphaeria</taxon>
        <taxon>Victivallales</taxon>
        <taxon>Victivallaceae</taxon>
        <taxon>Victivallis</taxon>
    </lineage>
</organism>
<dbReference type="SUPFAM" id="SSF56645">
    <property type="entry name" value="Acyl-CoA dehydrogenase NM domain-like"/>
    <property type="match status" value="1"/>
</dbReference>
<dbReference type="InterPro" id="IPR037069">
    <property type="entry name" value="AcylCoA_DH/ox_N_sf"/>
</dbReference>
<dbReference type="Gene3D" id="2.40.110.10">
    <property type="entry name" value="Butyryl-CoA Dehydrogenase, subunit A, domain 2"/>
    <property type="match status" value="1"/>
</dbReference>
<evidence type="ECO:0000256" key="5">
    <source>
        <dbReference type="RuleBase" id="RU362125"/>
    </source>
</evidence>
<dbReference type="EMBL" id="QEKH01000001">
    <property type="protein sequence ID" value="PVY45940.1"/>
    <property type="molecule type" value="Genomic_DNA"/>
</dbReference>
<accession>A0A2U1BBA2</accession>
<dbReference type="InterPro" id="IPR013786">
    <property type="entry name" value="AcylCoA_DH/ox_N"/>
</dbReference>
<keyword evidence="4 5" id="KW-0274">FAD</keyword>
<dbReference type="InterPro" id="IPR020964">
    <property type="entry name" value="Acyl-CoA_dehydrogenase_C"/>
</dbReference>
<dbReference type="Gene3D" id="1.20.140.10">
    <property type="entry name" value="Butyryl-CoA Dehydrogenase, subunit A, domain 3"/>
    <property type="match status" value="1"/>
</dbReference>
<dbReference type="Proteomes" id="UP000245959">
    <property type="component" value="Unassembled WGS sequence"/>
</dbReference>
<dbReference type="InterPro" id="IPR006089">
    <property type="entry name" value="Acyl-CoA_DH_CS"/>
</dbReference>
<dbReference type="InterPro" id="IPR009075">
    <property type="entry name" value="AcylCo_DH/oxidase_C"/>
</dbReference>
<dbReference type="PANTHER" id="PTHR42803">
    <property type="entry name" value="ACYL-COA DEHYDROGENASE"/>
    <property type="match status" value="1"/>
</dbReference>
<evidence type="ECO:0000259" key="7">
    <source>
        <dbReference type="Pfam" id="PF02770"/>
    </source>
</evidence>
<gene>
    <name evidence="11" type="ORF">C8D82_101137</name>
    <name evidence="10" type="ORF">HF882_13510</name>
</gene>
<name>A0A2U1BBA2_9BACT</name>
<evidence type="ECO:0000259" key="9">
    <source>
        <dbReference type="Pfam" id="PF12186"/>
    </source>
</evidence>
<evidence type="ECO:0000259" key="6">
    <source>
        <dbReference type="Pfam" id="PF00441"/>
    </source>
</evidence>
<dbReference type="GO" id="GO:0050660">
    <property type="term" value="F:flavin adenine dinucleotide binding"/>
    <property type="evidence" value="ECO:0007669"/>
    <property type="project" value="InterPro"/>
</dbReference>
<feature type="domain" description="Acyl-CoA dehydrogenase/oxidase N-terminal" evidence="8">
    <location>
        <begin position="54"/>
        <end position="169"/>
    </location>
</feature>
<evidence type="ECO:0000313" key="11">
    <source>
        <dbReference type="EMBL" id="PVY45940.1"/>
    </source>
</evidence>
<dbReference type="Pfam" id="PF12186">
    <property type="entry name" value="AcylCoA_dehyd_C"/>
    <property type="match status" value="1"/>
</dbReference>
<evidence type="ECO:0000313" key="12">
    <source>
        <dbReference type="Proteomes" id="UP000245959"/>
    </source>
</evidence>
<evidence type="ECO:0000313" key="10">
    <source>
        <dbReference type="EMBL" id="NMD87601.1"/>
    </source>
</evidence>
<dbReference type="InterPro" id="IPR006091">
    <property type="entry name" value="Acyl-CoA_Oxase/DH_mid-dom"/>
</dbReference>
<evidence type="ECO:0000259" key="8">
    <source>
        <dbReference type="Pfam" id="PF02771"/>
    </source>
</evidence>
<dbReference type="InterPro" id="IPR036797">
    <property type="entry name" value="Acyl-CoA_dehydrogenase_C_sf"/>
</dbReference>
<comment type="caution">
    <text evidence="11">The sequence shown here is derived from an EMBL/GenBank/DDBJ whole genome shotgun (WGS) entry which is preliminary data.</text>
</comment>
<dbReference type="Gene3D" id="1.10.540.10">
    <property type="entry name" value="Acyl-CoA dehydrogenase/oxidase, N-terminal domain"/>
    <property type="match status" value="1"/>
</dbReference>
<dbReference type="RefSeq" id="WP_116882335.1">
    <property type="nucleotide sequence ID" value="NZ_CABMMC010000017.1"/>
</dbReference>
<protein>
    <submittedName>
        <fullName evidence="10">Acyl-CoA dehydrogenase</fullName>
    </submittedName>
</protein>